<feature type="chain" id="PRO_5041232327" description="Tricorn protease homolog" evidence="10">
    <location>
        <begin position="19"/>
        <end position="1086"/>
    </location>
</feature>
<dbReference type="Pfam" id="PF07676">
    <property type="entry name" value="PD40"/>
    <property type="match status" value="3"/>
</dbReference>
<evidence type="ECO:0000256" key="2">
    <source>
        <dbReference type="ARBA" id="ARBA00008524"/>
    </source>
</evidence>
<dbReference type="SUPFAM" id="SSF69304">
    <property type="entry name" value="Tricorn protease N-terminal domain"/>
    <property type="match status" value="1"/>
</dbReference>
<feature type="active site" description="Nucleophile" evidence="8">
    <location>
        <position position="985"/>
    </location>
</feature>
<dbReference type="InterPro" id="IPR036034">
    <property type="entry name" value="PDZ_sf"/>
</dbReference>
<dbReference type="AlphaFoldDB" id="A0AA37Q7G4"/>
<keyword evidence="3 7" id="KW-0963">Cytoplasm</keyword>
<evidence type="ECO:0000313" key="13">
    <source>
        <dbReference type="Proteomes" id="UP001161325"/>
    </source>
</evidence>
<dbReference type="Proteomes" id="UP001161325">
    <property type="component" value="Unassembled WGS sequence"/>
</dbReference>
<dbReference type="SMART" id="SM00245">
    <property type="entry name" value="TSPc"/>
    <property type="match status" value="1"/>
</dbReference>
<dbReference type="SUPFAM" id="SSF82171">
    <property type="entry name" value="DPP6 N-terminal domain-like"/>
    <property type="match status" value="1"/>
</dbReference>
<dbReference type="RefSeq" id="WP_284349581.1">
    <property type="nucleotide sequence ID" value="NZ_BRXS01000002.1"/>
</dbReference>
<evidence type="ECO:0000256" key="9">
    <source>
        <dbReference type="PIRSR" id="PIRSR036421-3"/>
    </source>
</evidence>
<dbReference type="SUPFAM" id="SSF50156">
    <property type="entry name" value="PDZ domain-like"/>
    <property type="match status" value="1"/>
</dbReference>
<sequence length="1086" mass="118353">MKPFLATAALLASATALAAQTPSTSPDGASWMRYPALSPDGRTLVFTYKGDLYTVPSSGGAAVPLTSHAANDVMPVWSRDGKRIAFASDRHGNYDVYVVGVGGGEPTRLTFHSAPEYPYSFTADGARILFGAARQDAAANRLYPTAAQPELYAVSATGGRPTQVLTTPAENARPSADGRFLIYEDRKGGENAWRKHHTSAVARDVWILDTRSGEHRQVTTFAGEDRDPVFTKDGRAFHYLSEASGTLNVHRMSVDGGASQQLTQFTGVPVRFLSMADDGTLAFGWDGQIYTMAAGGKAQRVPITVTADDKSNRQRILAVTQGAQGLVVSPNGKEVAFLYRGDVFVNAAEGGGTKRITATPEAETGLEFSPDGKALVYASERGGKWAIYEARRARDAEPYFYVSTVVRETPLISNEKQNTHPSFSPDGKTLAYLENRNTLRVIDLATRQARTLLTEKELFGNDHWFQWSPDGKWIAFDLDVPGIAPSEVGLVRADGTGQVVNLTQSGFNDARPRWILGGKAMMWFSNRDGMKSVAQSGSTQQDAYAMFFDREAWERFRLSKDEFTLVKDAEERLAKARGDSAKGKDSAAARTPAKPLTLDLADLDARRARLTVASASLGDALVSRDGETLYYLARFERGLNLWSTNLRSRETKMVLQLNANGGNMAWDREQKFLYLLADSTISRIDPSAATPKRDVVSLAGENSLDVDAERAAMFDHVWRRTRDTFYTGGFHGADWTTLRAVYAKYLPHVGTNAAFTELLAELLGELNVSHSGASYAFTTPTDDATASLGLFYDQAYVGPGVKVAEVIRGGPLDRSDVRLRPGAIIRAVDGVDIEPSRDIAELLNRKAGKNVLLTITDGGATSEVVVKPVPPAEEGRLLYARWVRRNAEEVDRESGGQLGYVHIPGMNDGAYRTTFEEIMGKYATRQGIVVDTRNNGGGDLVADLAMFLSGQRFFDYTTDTRSAGYEPNFRWTRPTVAIANEANYSDGHCFAYAYKQQKLGPLVGMPVPGTCTFAGWESLPDGIRWGVPGLGVKDATTGQYLENLQTEPDVKVRNEQRAAAAGKDQQLEAAVAALKKLTQQRTAVVP</sequence>
<protein>
    <recommendedName>
        <fullName evidence="7">Tricorn protease homolog</fullName>
        <ecNumber evidence="7">3.4.21.-</ecNumber>
    </recommendedName>
</protein>
<dbReference type="CDD" id="cd07562">
    <property type="entry name" value="Peptidase_S41_TRI"/>
    <property type="match status" value="1"/>
</dbReference>
<gene>
    <name evidence="12" type="ORF">rosag_16550</name>
</gene>
<dbReference type="Gene3D" id="3.30.750.44">
    <property type="match status" value="1"/>
</dbReference>
<dbReference type="Pfam" id="PF14685">
    <property type="entry name" value="PDZ_Tricorn"/>
    <property type="match status" value="1"/>
</dbReference>
<dbReference type="GO" id="GO:0005737">
    <property type="term" value="C:cytoplasm"/>
    <property type="evidence" value="ECO:0007669"/>
    <property type="project" value="UniProtKB-SubCell"/>
</dbReference>
<dbReference type="Pfam" id="PF03572">
    <property type="entry name" value="Peptidase_S41"/>
    <property type="match status" value="1"/>
</dbReference>
<dbReference type="InterPro" id="IPR012393">
    <property type="entry name" value="Tricorn_protease"/>
</dbReference>
<dbReference type="EMBL" id="BRXS01000002">
    <property type="protein sequence ID" value="GLC25142.1"/>
    <property type="molecule type" value="Genomic_DNA"/>
</dbReference>
<dbReference type="InterPro" id="IPR005151">
    <property type="entry name" value="Tail-specific_protease"/>
</dbReference>
<dbReference type="InterPro" id="IPR028204">
    <property type="entry name" value="Tricorn_C1"/>
</dbReference>
<evidence type="ECO:0000256" key="5">
    <source>
        <dbReference type="ARBA" id="ARBA00022801"/>
    </source>
</evidence>
<comment type="subcellular location">
    <subcellularLocation>
        <location evidence="1 7">Cytoplasm</location>
    </subcellularLocation>
</comment>
<evidence type="ECO:0000256" key="7">
    <source>
        <dbReference type="PIRNR" id="PIRNR036421"/>
    </source>
</evidence>
<comment type="function">
    <text evidence="7">Degrades oligopeptides.</text>
</comment>
<dbReference type="SMART" id="SM00228">
    <property type="entry name" value="PDZ"/>
    <property type="match status" value="1"/>
</dbReference>
<evidence type="ECO:0000313" key="12">
    <source>
        <dbReference type="EMBL" id="GLC25142.1"/>
    </source>
</evidence>
<dbReference type="InterPro" id="IPR011659">
    <property type="entry name" value="WD40"/>
</dbReference>
<reference evidence="12" key="1">
    <citation type="submission" date="2022-08" db="EMBL/GenBank/DDBJ databases">
        <title>Draft genome sequencing of Roseisolibacter agri AW1220.</title>
        <authorList>
            <person name="Tobiishi Y."/>
            <person name="Tonouchi A."/>
        </authorList>
    </citation>
    <scope>NUCLEOTIDE SEQUENCE</scope>
    <source>
        <strain evidence="12">AW1220</strain>
    </source>
</reference>
<dbReference type="PANTHER" id="PTHR43253:SF1">
    <property type="entry name" value="TRICORN PROTEASE HOMOLOG 2-RELATED"/>
    <property type="match status" value="1"/>
</dbReference>
<dbReference type="EC" id="3.4.21.-" evidence="7"/>
<dbReference type="Gene3D" id="3.90.226.10">
    <property type="entry name" value="2-enoyl-CoA Hydratase, Chain A, domain 1"/>
    <property type="match status" value="1"/>
</dbReference>
<feature type="active site" description="Charge relay system" evidence="8">
    <location>
        <position position="770"/>
    </location>
</feature>
<comment type="caution">
    <text evidence="12">The sequence shown here is derived from an EMBL/GenBank/DDBJ whole genome shotgun (WGS) entry which is preliminary data.</text>
</comment>
<dbReference type="InterPro" id="IPR011042">
    <property type="entry name" value="6-blade_b-propeller_TolB-like"/>
</dbReference>
<evidence type="ECO:0000256" key="1">
    <source>
        <dbReference type="ARBA" id="ARBA00004496"/>
    </source>
</evidence>
<keyword evidence="5 7" id="KW-0378">Hydrolase</keyword>
<evidence type="ECO:0000256" key="6">
    <source>
        <dbReference type="ARBA" id="ARBA00022825"/>
    </source>
</evidence>
<accession>A0AA37Q7G4</accession>
<feature type="site" description="Transition state stabilizer; via amide nitrogen" evidence="9">
    <location>
        <position position="986"/>
    </location>
</feature>
<keyword evidence="6 7" id="KW-0720">Serine protease</keyword>
<dbReference type="Pfam" id="PF26549">
    <property type="entry name" value="Tricorn_N"/>
    <property type="match status" value="1"/>
</dbReference>
<dbReference type="PROSITE" id="PS50106">
    <property type="entry name" value="PDZ"/>
    <property type="match status" value="1"/>
</dbReference>
<dbReference type="SUPFAM" id="SSF52096">
    <property type="entry name" value="ClpP/crotonase"/>
    <property type="match status" value="1"/>
</dbReference>
<evidence type="ECO:0000256" key="10">
    <source>
        <dbReference type="SAM" id="SignalP"/>
    </source>
</evidence>
<dbReference type="Pfam" id="PF14684">
    <property type="entry name" value="Tricorn_C1"/>
    <property type="match status" value="1"/>
</dbReference>
<evidence type="ECO:0000256" key="4">
    <source>
        <dbReference type="ARBA" id="ARBA00022670"/>
    </source>
</evidence>
<name>A0AA37Q7G4_9BACT</name>
<evidence type="ECO:0000259" key="11">
    <source>
        <dbReference type="PROSITE" id="PS50106"/>
    </source>
</evidence>
<dbReference type="InterPro" id="IPR029045">
    <property type="entry name" value="ClpP/crotonase-like_dom_sf"/>
</dbReference>
<dbReference type="InterPro" id="IPR029414">
    <property type="entry name" value="Tricorn_PDZ"/>
</dbReference>
<keyword evidence="13" id="KW-1185">Reference proteome</keyword>
<feature type="active site" description="Charge relay system" evidence="8">
    <location>
        <position position="1042"/>
    </location>
</feature>
<dbReference type="Gene3D" id="2.120.10.60">
    <property type="entry name" value="Tricorn protease N-terminal domain"/>
    <property type="match status" value="1"/>
</dbReference>
<organism evidence="12 13">
    <name type="scientific">Roseisolibacter agri</name>
    <dbReference type="NCBI Taxonomy" id="2014610"/>
    <lineage>
        <taxon>Bacteria</taxon>
        <taxon>Pseudomonadati</taxon>
        <taxon>Gemmatimonadota</taxon>
        <taxon>Gemmatimonadia</taxon>
        <taxon>Gemmatimonadales</taxon>
        <taxon>Gemmatimonadaceae</taxon>
        <taxon>Roseisolibacter</taxon>
    </lineage>
</organism>
<feature type="domain" description="PDZ" evidence="11">
    <location>
        <begin position="800"/>
        <end position="859"/>
    </location>
</feature>
<dbReference type="GO" id="GO:0008236">
    <property type="term" value="F:serine-type peptidase activity"/>
    <property type="evidence" value="ECO:0007669"/>
    <property type="project" value="UniProtKB-UniRule"/>
</dbReference>
<keyword evidence="4 7" id="KW-0645">Protease</keyword>
<dbReference type="PANTHER" id="PTHR43253">
    <property type="entry name" value="TRICORN PROTEASE HOMOLOG 2-RELATED"/>
    <property type="match status" value="1"/>
</dbReference>
<dbReference type="Gene3D" id="2.30.42.10">
    <property type="match status" value="1"/>
</dbReference>
<dbReference type="Gene3D" id="2.120.10.30">
    <property type="entry name" value="TolB, C-terminal domain"/>
    <property type="match status" value="2"/>
</dbReference>
<dbReference type="PIRSF" id="PIRSF036421">
    <property type="entry name" value="Tricorn_protease"/>
    <property type="match status" value="1"/>
</dbReference>
<dbReference type="GO" id="GO:0006508">
    <property type="term" value="P:proteolysis"/>
    <property type="evidence" value="ECO:0007669"/>
    <property type="project" value="UniProtKB-UniRule"/>
</dbReference>
<evidence type="ECO:0000256" key="8">
    <source>
        <dbReference type="PIRSR" id="PIRSR036421-1"/>
    </source>
</evidence>
<proteinExistence type="inferred from homology"/>
<dbReference type="InterPro" id="IPR001478">
    <property type="entry name" value="PDZ"/>
</dbReference>
<comment type="similarity">
    <text evidence="2 7">Belongs to the peptidase S41B family.</text>
</comment>
<keyword evidence="10" id="KW-0732">Signal</keyword>
<evidence type="ECO:0000256" key="3">
    <source>
        <dbReference type="ARBA" id="ARBA00022490"/>
    </source>
</evidence>
<feature type="signal peptide" evidence="10">
    <location>
        <begin position="1"/>
        <end position="18"/>
    </location>
</feature>